<dbReference type="GO" id="GO:0006508">
    <property type="term" value="P:proteolysis"/>
    <property type="evidence" value="ECO:0007669"/>
    <property type="project" value="InterPro"/>
</dbReference>
<evidence type="ECO:0000256" key="1">
    <source>
        <dbReference type="SAM" id="MobiDB-lite"/>
    </source>
</evidence>
<dbReference type="Pfam" id="PF02557">
    <property type="entry name" value="VanY"/>
    <property type="match status" value="1"/>
</dbReference>
<feature type="region of interest" description="Disordered" evidence="1">
    <location>
        <begin position="167"/>
        <end position="189"/>
    </location>
</feature>
<dbReference type="EMBL" id="CAJVAP010000023">
    <property type="protein sequence ID" value="CAG7616169.1"/>
    <property type="molecule type" value="Genomic_DNA"/>
</dbReference>
<feature type="chain" id="PRO_5037792999" description="D-alanyl-D-alanine carboxypeptidase-like core domain-containing protein" evidence="2">
    <location>
        <begin position="31"/>
        <end position="345"/>
    </location>
</feature>
<protein>
    <recommendedName>
        <fullName evidence="3">D-alanyl-D-alanine carboxypeptidase-like core domain-containing protein</fullName>
    </recommendedName>
</protein>
<dbReference type="PANTHER" id="PTHR34385:SF1">
    <property type="entry name" value="PEPTIDOGLYCAN L-ALANYL-D-GLUTAMATE ENDOPEPTIDASE CWLK"/>
    <property type="match status" value="1"/>
</dbReference>
<evidence type="ECO:0000259" key="3">
    <source>
        <dbReference type="Pfam" id="PF02557"/>
    </source>
</evidence>
<dbReference type="CDD" id="cd14852">
    <property type="entry name" value="LD-carboxypeptidase"/>
    <property type="match status" value="1"/>
</dbReference>
<sequence length="345" mass="37361">MRTFRTLSRDLLGGVAALALIASGAAPALAAPRVPVFPSAETAAAETTAAPPATAVVAAALGIAKPTLSGSTRVGGTMRAKVRSTGTVKPKLHYDWLRDGVRIGGAHTSSYTLKSKDRTHRITVRVRASAAGQASVTKTSAKSIRIRPRAIDDPKSSQVVVNKHRPLKPKKYKPSGLRLPKGIANGNGQPMRGYAARAVEKMHQAAQKDGVELRILSAYRSYALQKQTFDAYVARDGRKAAETYSARPGHSEHQTGLAVDFGGNQGCAFDTCFASTAAGKWLKKNAAKYGFIMRYPKGYTKITGYIWEPYHFRYVGKKVAKDMKAKKIRTLEQYRGLKAAPDYKR</sequence>
<dbReference type="Proteomes" id="UP000693892">
    <property type="component" value="Unassembled WGS sequence"/>
</dbReference>
<dbReference type="AlphaFoldDB" id="A0A916K0U3"/>
<feature type="domain" description="D-alanyl-D-alanine carboxypeptidase-like core" evidence="3">
    <location>
        <begin position="191"/>
        <end position="317"/>
    </location>
</feature>
<dbReference type="GO" id="GO:0008233">
    <property type="term" value="F:peptidase activity"/>
    <property type="evidence" value="ECO:0007669"/>
    <property type="project" value="InterPro"/>
</dbReference>
<keyword evidence="5" id="KW-1185">Reference proteome</keyword>
<evidence type="ECO:0000313" key="4">
    <source>
        <dbReference type="EMBL" id="CAG7616169.1"/>
    </source>
</evidence>
<accession>A0A916K0U3</accession>
<dbReference type="RefSeq" id="WP_218115896.1">
    <property type="nucleotide sequence ID" value="NZ_CAJVAP010000023.1"/>
</dbReference>
<comment type="caution">
    <text evidence="4">The sequence shown here is derived from an EMBL/GenBank/DDBJ whole genome shotgun (WGS) entry which is preliminary data.</text>
</comment>
<dbReference type="InterPro" id="IPR052179">
    <property type="entry name" value="DD-CPase-like"/>
</dbReference>
<keyword evidence="2" id="KW-0732">Signal</keyword>
<organism evidence="4 5">
    <name type="scientific">Leucobacter soli</name>
    <dbReference type="NCBI Taxonomy" id="2812850"/>
    <lineage>
        <taxon>Bacteria</taxon>
        <taxon>Bacillati</taxon>
        <taxon>Actinomycetota</taxon>
        <taxon>Actinomycetes</taxon>
        <taxon>Micrococcales</taxon>
        <taxon>Microbacteriaceae</taxon>
        <taxon>Leucobacter</taxon>
    </lineage>
</organism>
<name>A0A916K0U3_9MICO</name>
<dbReference type="InterPro" id="IPR058193">
    <property type="entry name" value="VanY/YodJ_core_dom"/>
</dbReference>
<dbReference type="PANTHER" id="PTHR34385">
    <property type="entry name" value="D-ALANYL-D-ALANINE CARBOXYPEPTIDASE"/>
    <property type="match status" value="1"/>
</dbReference>
<feature type="signal peptide" evidence="2">
    <location>
        <begin position="1"/>
        <end position="30"/>
    </location>
</feature>
<reference evidence="4" key="1">
    <citation type="submission" date="2021-06" db="EMBL/GenBank/DDBJ databases">
        <authorList>
            <person name="Criscuolo A."/>
        </authorList>
    </citation>
    <scope>NUCLEOTIDE SEQUENCE</scope>
    <source>
        <strain evidence="4">CIP111803</strain>
    </source>
</reference>
<evidence type="ECO:0000256" key="2">
    <source>
        <dbReference type="SAM" id="SignalP"/>
    </source>
</evidence>
<proteinExistence type="predicted"/>
<dbReference type="InterPro" id="IPR003709">
    <property type="entry name" value="VanY-like_core_dom"/>
</dbReference>
<evidence type="ECO:0000313" key="5">
    <source>
        <dbReference type="Proteomes" id="UP000693892"/>
    </source>
</evidence>
<gene>
    <name evidence="4" type="ORF">LEUCIP111803_01959</name>
</gene>